<name>A0ABR7JQ33_9FIRM</name>
<evidence type="ECO:0000313" key="10">
    <source>
        <dbReference type="EMBL" id="MBC5997033.1"/>
    </source>
</evidence>
<dbReference type="GO" id="GO:0016779">
    <property type="term" value="F:nucleotidyltransferase activity"/>
    <property type="evidence" value="ECO:0007669"/>
    <property type="project" value="UniProtKB-KW"/>
</dbReference>
<evidence type="ECO:0000256" key="2">
    <source>
        <dbReference type="ARBA" id="ARBA00022679"/>
    </source>
</evidence>
<comment type="subcellular location">
    <subcellularLocation>
        <location evidence="8">Cytoplasm</location>
    </subcellularLocation>
</comment>
<comment type="similarity">
    <text evidence="8">Belongs to the MobA family.</text>
</comment>
<dbReference type="EMBL" id="JACRWE010000004">
    <property type="protein sequence ID" value="MBC5997033.1"/>
    <property type="molecule type" value="Genomic_DNA"/>
</dbReference>
<keyword evidence="7 8" id="KW-0501">Molybdenum cofactor biosynthesis</keyword>
<evidence type="ECO:0000256" key="1">
    <source>
        <dbReference type="ARBA" id="ARBA00022490"/>
    </source>
</evidence>
<gene>
    <name evidence="8" type="primary">mobA</name>
    <name evidence="10" type="ORF">H8923_09685</name>
</gene>
<keyword evidence="6 8" id="KW-0342">GTP-binding</keyword>
<feature type="binding site" evidence="8">
    <location>
        <position position="32"/>
    </location>
    <ligand>
        <name>GTP</name>
        <dbReference type="ChEBI" id="CHEBI:37565"/>
    </ligand>
</feature>
<dbReference type="Pfam" id="PF12804">
    <property type="entry name" value="NTP_transf_3"/>
    <property type="match status" value="1"/>
</dbReference>
<evidence type="ECO:0000256" key="5">
    <source>
        <dbReference type="ARBA" id="ARBA00022842"/>
    </source>
</evidence>
<evidence type="ECO:0000256" key="4">
    <source>
        <dbReference type="ARBA" id="ARBA00022741"/>
    </source>
</evidence>
<comment type="function">
    <text evidence="8">Transfers a GMP moiety from GTP to Mo-molybdopterin (Mo-MPT) cofactor (Moco or molybdenum cofactor) to form Mo-molybdopterin guanine dinucleotide (Mo-MGD) cofactor.</text>
</comment>
<keyword evidence="10" id="KW-0548">Nucleotidyltransferase</keyword>
<evidence type="ECO:0000256" key="7">
    <source>
        <dbReference type="ARBA" id="ARBA00023150"/>
    </source>
</evidence>
<dbReference type="InterPro" id="IPR025877">
    <property type="entry name" value="MobA-like_NTP_Trfase"/>
</dbReference>
<keyword evidence="3 8" id="KW-0479">Metal-binding</keyword>
<comment type="cofactor">
    <cofactor evidence="8">
        <name>Mg(2+)</name>
        <dbReference type="ChEBI" id="CHEBI:18420"/>
    </cofactor>
</comment>
<comment type="catalytic activity">
    <reaction evidence="8">
        <text>Mo-molybdopterin + GTP + H(+) = Mo-molybdopterin guanine dinucleotide + diphosphate</text>
        <dbReference type="Rhea" id="RHEA:34243"/>
        <dbReference type="ChEBI" id="CHEBI:15378"/>
        <dbReference type="ChEBI" id="CHEBI:33019"/>
        <dbReference type="ChEBI" id="CHEBI:37565"/>
        <dbReference type="ChEBI" id="CHEBI:71302"/>
        <dbReference type="ChEBI" id="CHEBI:71310"/>
        <dbReference type="EC" id="2.7.7.77"/>
    </reaction>
</comment>
<evidence type="ECO:0000256" key="3">
    <source>
        <dbReference type="ARBA" id="ARBA00022723"/>
    </source>
</evidence>
<feature type="binding site" evidence="8">
    <location>
        <position position="105"/>
    </location>
    <ligand>
        <name>GTP</name>
        <dbReference type="ChEBI" id="CHEBI:37565"/>
    </ligand>
</feature>
<protein>
    <recommendedName>
        <fullName evidence="8">Probable molybdenum cofactor guanylyltransferase</fullName>
        <shortName evidence="8">MoCo guanylyltransferase</shortName>
        <ecNumber evidence="8">2.7.7.77</ecNumber>
    </recommendedName>
    <alternativeName>
        <fullName evidence="8">GTP:molybdopterin guanylyltransferase</fullName>
    </alternativeName>
    <alternativeName>
        <fullName evidence="8">Mo-MPT guanylyltransferase</fullName>
    </alternativeName>
    <alternativeName>
        <fullName evidence="8">Molybdopterin guanylyltransferase</fullName>
    </alternativeName>
    <alternativeName>
        <fullName evidence="8">Molybdopterin-guanine dinucleotide synthase</fullName>
        <shortName evidence="8">MGD synthase</shortName>
    </alternativeName>
</protein>
<accession>A0ABR7JQ33</accession>
<evidence type="ECO:0000259" key="9">
    <source>
        <dbReference type="Pfam" id="PF12804"/>
    </source>
</evidence>
<comment type="caution">
    <text evidence="8">Lacks conserved residue(s) required for the propagation of feature annotation.</text>
</comment>
<dbReference type="SUPFAM" id="SSF53448">
    <property type="entry name" value="Nucleotide-diphospho-sugar transferases"/>
    <property type="match status" value="1"/>
</dbReference>
<comment type="caution">
    <text evidence="10">The sequence shown here is derived from an EMBL/GenBank/DDBJ whole genome shotgun (WGS) entry which is preliminary data.</text>
</comment>
<dbReference type="EC" id="2.7.7.77" evidence="8"/>
<keyword evidence="4 8" id="KW-0547">Nucleotide-binding</keyword>
<dbReference type="HAMAP" id="MF_00316">
    <property type="entry name" value="MobA"/>
    <property type="match status" value="1"/>
</dbReference>
<evidence type="ECO:0000313" key="11">
    <source>
        <dbReference type="Proteomes" id="UP000609849"/>
    </source>
</evidence>
<dbReference type="InterPro" id="IPR013482">
    <property type="entry name" value="Molybde_CF_guanTrfase"/>
</dbReference>
<dbReference type="Gene3D" id="3.90.550.10">
    <property type="entry name" value="Spore Coat Polysaccharide Biosynthesis Protein SpsA, Chain A"/>
    <property type="match status" value="1"/>
</dbReference>
<feature type="binding site" evidence="8">
    <location>
        <position position="105"/>
    </location>
    <ligand>
        <name>Mg(2+)</name>
        <dbReference type="ChEBI" id="CHEBI:18420"/>
    </ligand>
</feature>
<evidence type="ECO:0000256" key="8">
    <source>
        <dbReference type="HAMAP-Rule" id="MF_00316"/>
    </source>
</evidence>
<keyword evidence="5 8" id="KW-0460">Magnesium</keyword>
<dbReference type="CDD" id="cd02503">
    <property type="entry name" value="MobA"/>
    <property type="match status" value="1"/>
</dbReference>
<proteinExistence type="inferred from homology"/>
<evidence type="ECO:0000256" key="6">
    <source>
        <dbReference type="ARBA" id="ARBA00023134"/>
    </source>
</evidence>
<dbReference type="InterPro" id="IPR029044">
    <property type="entry name" value="Nucleotide-diphossugar_trans"/>
</dbReference>
<dbReference type="PANTHER" id="PTHR19136">
    <property type="entry name" value="MOLYBDENUM COFACTOR GUANYLYLTRANSFERASE"/>
    <property type="match status" value="1"/>
</dbReference>
<keyword evidence="11" id="KW-1185">Reference proteome</keyword>
<dbReference type="PANTHER" id="PTHR19136:SF81">
    <property type="entry name" value="MOLYBDENUM COFACTOR GUANYLYLTRANSFERASE"/>
    <property type="match status" value="1"/>
</dbReference>
<dbReference type="RefSeq" id="WP_153972232.1">
    <property type="nucleotide sequence ID" value="NZ_JACRWE010000004.1"/>
</dbReference>
<keyword evidence="1 8" id="KW-0963">Cytoplasm</keyword>
<dbReference type="Proteomes" id="UP000609849">
    <property type="component" value="Unassembled WGS sequence"/>
</dbReference>
<keyword evidence="2 8" id="KW-0808">Transferase</keyword>
<feature type="binding site" evidence="8">
    <location>
        <begin position="19"/>
        <end position="21"/>
    </location>
    <ligand>
        <name>GTP</name>
        <dbReference type="ChEBI" id="CHEBI:37565"/>
    </ligand>
</feature>
<organism evidence="10 11">
    <name type="scientific">Romboutsia faecis</name>
    <dbReference type="NCBI Taxonomy" id="2764597"/>
    <lineage>
        <taxon>Bacteria</taxon>
        <taxon>Bacillati</taxon>
        <taxon>Bacillota</taxon>
        <taxon>Clostridia</taxon>
        <taxon>Peptostreptococcales</taxon>
        <taxon>Peptostreptococcaceae</taxon>
        <taxon>Romboutsia</taxon>
    </lineage>
</organism>
<feature type="binding site" evidence="8">
    <location>
        <position position="76"/>
    </location>
    <ligand>
        <name>GTP</name>
        <dbReference type="ChEBI" id="CHEBI:37565"/>
    </ligand>
</feature>
<comment type="domain">
    <text evidence="8">The N-terminal domain determines nucleotide recognition and specific binding, while the C-terminal domain determines the specific binding to the target protein.</text>
</comment>
<reference evidence="10 11" key="1">
    <citation type="submission" date="2020-08" db="EMBL/GenBank/DDBJ databases">
        <authorList>
            <person name="Liu C."/>
            <person name="Sun Q."/>
        </authorList>
    </citation>
    <scope>NUCLEOTIDE SEQUENCE [LARGE SCALE GENOMIC DNA]</scope>
    <source>
        <strain evidence="10 11">NSJ-18</strain>
    </source>
</reference>
<sequence length="207" mass="24284">MLRGITIEELLKKSSVVILIGGKSSRMGYKDKYNLKIGQKRFIDYIIEELNCFDYIVISANKNQDLANLNNKVIIDEIDEIGPIGGIYTAMNNIDSEILFLCTCDVPNISREIVYKLYNNFDFEYDCIIPRINGRVHPLLGVYQTRIKDIVKENIKNSDYKIRNLLDRVNTKYIDFDKKYDEVFSNINTIEEFEEYCKYKRTKKTLL</sequence>
<feature type="domain" description="MobA-like NTP transferase" evidence="9">
    <location>
        <begin position="16"/>
        <end position="168"/>
    </location>
</feature>